<evidence type="ECO:0000313" key="3">
    <source>
        <dbReference type="Proteomes" id="UP000273307"/>
    </source>
</evidence>
<gene>
    <name evidence="2" type="ORF">LAUMK136_02674</name>
</gene>
<dbReference type="Proteomes" id="UP000273307">
    <property type="component" value="Unassembled WGS sequence"/>
</dbReference>
<evidence type="ECO:0000313" key="2">
    <source>
        <dbReference type="EMBL" id="VBA38854.1"/>
    </source>
</evidence>
<dbReference type="AlphaFoldDB" id="A0A498Q1S4"/>
<name>A0A498Q1S4_9MYCO</name>
<accession>A0A498Q1S4</accession>
<keyword evidence="3" id="KW-1185">Reference proteome</keyword>
<dbReference type="EMBL" id="UPHP01000063">
    <property type="protein sequence ID" value="VBA38854.1"/>
    <property type="molecule type" value="Genomic_DNA"/>
</dbReference>
<protein>
    <submittedName>
        <fullName evidence="2">Uncharacterized protein</fullName>
    </submittedName>
</protein>
<reference evidence="2 3" key="1">
    <citation type="submission" date="2018-09" db="EMBL/GenBank/DDBJ databases">
        <authorList>
            <person name="Tagini F."/>
        </authorList>
    </citation>
    <scope>NUCLEOTIDE SEQUENCE [LARGE SCALE GENOMIC DNA]</scope>
    <source>
        <strain evidence="2 3">MK136</strain>
    </source>
</reference>
<proteinExistence type="predicted"/>
<evidence type="ECO:0000256" key="1">
    <source>
        <dbReference type="SAM" id="MobiDB-lite"/>
    </source>
</evidence>
<sequence length="102" mass="10974">MTMPAVKGLFSPERCPSAFSASATSASVWVSRSRSNALTVSGRVWRACQDVGGIATGEAAGLATAQTHVHVNRQKHELPPGPRMKRMPHADSSLITYRIKRS</sequence>
<feature type="region of interest" description="Disordered" evidence="1">
    <location>
        <begin position="73"/>
        <end position="92"/>
    </location>
</feature>
<organism evidence="2 3">
    <name type="scientific">Mycobacterium attenuatum</name>
    <dbReference type="NCBI Taxonomy" id="2341086"/>
    <lineage>
        <taxon>Bacteria</taxon>
        <taxon>Bacillati</taxon>
        <taxon>Actinomycetota</taxon>
        <taxon>Actinomycetes</taxon>
        <taxon>Mycobacteriales</taxon>
        <taxon>Mycobacteriaceae</taxon>
        <taxon>Mycobacterium</taxon>
    </lineage>
</organism>